<dbReference type="GO" id="GO:0016787">
    <property type="term" value="F:hydrolase activity"/>
    <property type="evidence" value="ECO:0007669"/>
    <property type="project" value="UniProtKB-KW"/>
</dbReference>
<keyword evidence="3" id="KW-1185">Reference proteome</keyword>
<evidence type="ECO:0000313" key="2">
    <source>
        <dbReference type="EMBL" id="MBD7943195.1"/>
    </source>
</evidence>
<evidence type="ECO:0000259" key="1">
    <source>
        <dbReference type="Pfam" id="PF13472"/>
    </source>
</evidence>
<accession>A0ABR8R612</accession>
<organism evidence="2 3">
    <name type="scientific">Psychrobacillus faecigallinarum</name>
    <dbReference type="NCBI Taxonomy" id="2762235"/>
    <lineage>
        <taxon>Bacteria</taxon>
        <taxon>Bacillati</taxon>
        <taxon>Bacillota</taxon>
        <taxon>Bacilli</taxon>
        <taxon>Bacillales</taxon>
        <taxon>Bacillaceae</taxon>
        <taxon>Psychrobacillus</taxon>
    </lineage>
</organism>
<dbReference type="InterPro" id="IPR013830">
    <property type="entry name" value="SGNH_hydro"/>
</dbReference>
<dbReference type="Pfam" id="PF13472">
    <property type="entry name" value="Lipase_GDSL_2"/>
    <property type="match status" value="1"/>
</dbReference>
<comment type="caution">
    <text evidence="2">The sequence shown here is derived from an EMBL/GenBank/DDBJ whole genome shotgun (WGS) entry which is preliminary data.</text>
</comment>
<sequence length="212" mass="24069">MQLNSYTSRWNNKNWTVVGDSNTELNWAGEIKYSGYISENLGLKVQNLGKSGSGWFNTWKAGYEAFYLRLDEVDKEADLITFLGGGNDYAETEKSFVLGTLGDTDPVSSFYGALDHTISTAINMFPNATIATFTQFRRDVGQPTNPQLEAMVRAELEVTAKYGIPCFNLYHQANQYPWLTWYRERYMIDGIHLNDAGHKKLAFKMIPFIEGL</sequence>
<evidence type="ECO:0000313" key="3">
    <source>
        <dbReference type="Proteomes" id="UP000640786"/>
    </source>
</evidence>
<dbReference type="RefSeq" id="WP_191696584.1">
    <property type="nucleotide sequence ID" value="NZ_JACSQO010000001.1"/>
</dbReference>
<dbReference type="InterPro" id="IPR036514">
    <property type="entry name" value="SGNH_hydro_sf"/>
</dbReference>
<dbReference type="Gene3D" id="3.40.50.1110">
    <property type="entry name" value="SGNH hydrolase"/>
    <property type="match status" value="1"/>
</dbReference>
<keyword evidence="2" id="KW-0378">Hydrolase</keyword>
<feature type="domain" description="SGNH hydrolase-type esterase" evidence="1">
    <location>
        <begin position="17"/>
        <end position="199"/>
    </location>
</feature>
<proteinExistence type="predicted"/>
<gene>
    <name evidence="2" type="ORF">H9650_03610</name>
</gene>
<protein>
    <submittedName>
        <fullName evidence="2">SGNH/GDSL hydrolase family protein</fullName>
    </submittedName>
</protein>
<name>A0ABR8R612_9BACI</name>
<dbReference type="EMBL" id="JACSQO010000001">
    <property type="protein sequence ID" value="MBD7943195.1"/>
    <property type="molecule type" value="Genomic_DNA"/>
</dbReference>
<reference evidence="2 3" key="1">
    <citation type="submission" date="2020-08" db="EMBL/GenBank/DDBJ databases">
        <title>A Genomic Blueprint of the Chicken Gut Microbiome.</title>
        <authorList>
            <person name="Gilroy R."/>
            <person name="Ravi A."/>
            <person name="Getino M."/>
            <person name="Pursley I."/>
            <person name="Horton D.L."/>
            <person name="Alikhan N.-F."/>
            <person name="Baker D."/>
            <person name="Gharbi K."/>
            <person name="Hall N."/>
            <person name="Watson M."/>
            <person name="Adriaenssens E.M."/>
            <person name="Foster-Nyarko E."/>
            <person name="Jarju S."/>
            <person name="Secka A."/>
            <person name="Antonio M."/>
            <person name="Oren A."/>
            <person name="Chaudhuri R."/>
            <person name="La Ragione R.M."/>
            <person name="Hildebrand F."/>
            <person name="Pallen M.J."/>
        </authorList>
    </citation>
    <scope>NUCLEOTIDE SEQUENCE [LARGE SCALE GENOMIC DNA]</scope>
    <source>
        <strain evidence="2 3">Sa2BUA9</strain>
    </source>
</reference>
<dbReference type="CDD" id="cd00229">
    <property type="entry name" value="SGNH_hydrolase"/>
    <property type="match status" value="1"/>
</dbReference>
<dbReference type="Proteomes" id="UP000640786">
    <property type="component" value="Unassembled WGS sequence"/>
</dbReference>
<dbReference type="SUPFAM" id="SSF52266">
    <property type="entry name" value="SGNH hydrolase"/>
    <property type="match status" value="1"/>
</dbReference>